<sequence length="353" mass="39211">MYYLTSLFLVISLTLFGQANIPICHVPTPTRLKQIRTAKPKATLKSVVGMKRIPAGVFSMGSHDAQGRADEYPLHHVHVNAFWMDETEVTNAAFAAFVKATGYLTTAEKAINWAELAKQVPKGTPKPADSLLAPSSLVFVPSAGPVDLYDYSQWWAFKRGADWRHPEGPGSSIKGRENHPVVHVSWDDAAAYARWAGKRLPTEAEWEWATRGGLKDKVYPWGNESVNNAPYKANSFQGHFPYEDQALDGYKSTTAPVKSFAPNGFGLYDMAGNVWEWCSDWYRSDYYKKSPVINPKGPSSSYDPDEPGVPKRVMRGGSFLCHDGYCSSYRSAARMKSSPDSGLQHTGFRCVKN</sequence>
<evidence type="ECO:0000313" key="4">
    <source>
        <dbReference type="Proteomes" id="UP001598138"/>
    </source>
</evidence>
<keyword evidence="4" id="KW-1185">Reference proteome</keyword>
<dbReference type="InterPro" id="IPR005532">
    <property type="entry name" value="SUMF_dom"/>
</dbReference>
<name>A0ABW6DEP7_9BACT</name>
<dbReference type="Gene3D" id="3.90.1580.10">
    <property type="entry name" value="paralog of FGE (formylglycine-generating enzyme)"/>
    <property type="match status" value="1"/>
</dbReference>
<feature type="domain" description="Sulfatase-modifying factor enzyme-like" evidence="2">
    <location>
        <begin position="49"/>
        <end position="352"/>
    </location>
</feature>
<dbReference type="Pfam" id="PF03781">
    <property type="entry name" value="FGE-sulfatase"/>
    <property type="match status" value="1"/>
</dbReference>
<dbReference type="PANTHER" id="PTHR23150">
    <property type="entry name" value="SULFATASE MODIFYING FACTOR 1, 2"/>
    <property type="match status" value="1"/>
</dbReference>
<dbReference type="PANTHER" id="PTHR23150:SF19">
    <property type="entry name" value="FORMYLGLYCINE-GENERATING ENZYME"/>
    <property type="match status" value="1"/>
</dbReference>
<keyword evidence="1" id="KW-0732">Signal</keyword>
<evidence type="ECO:0000256" key="1">
    <source>
        <dbReference type="SAM" id="SignalP"/>
    </source>
</evidence>
<protein>
    <submittedName>
        <fullName evidence="3">Formylglycine-generating enzyme family protein</fullName>
    </submittedName>
</protein>
<proteinExistence type="predicted"/>
<feature type="signal peptide" evidence="1">
    <location>
        <begin position="1"/>
        <end position="19"/>
    </location>
</feature>
<dbReference type="RefSeq" id="WP_377983285.1">
    <property type="nucleotide sequence ID" value="NZ_JBBKXZ010000002.1"/>
</dbReference>
<comment type="caution">
    <text evidence="3">The sequence shown here is derived from an EMBL/GenBank/DDBJ whole genome shotgun (WGS) entry which is preliminary data.</text>
</comment>
<dbReference type="SUPFAM" id="SSF56436">
    <property type="entry name" value="C-type lectin-like"/>
    <property type="match status" value="1"/>
</dbReference>
<dbReference type="InterPro" id="IPR016187">
    <property type="entry name" value="CTDL_fold"/>
</dbReference>
<evidence type="ECO:0000313" key="3">
    <source>
        <dbReference type="EMBL" id="MFD3394403.1"/>
    </source>
</evidence>
<dbReference type="InterPro" id="IPR051043">
    <property type="entry name" value="Sulfatase_Mod_Factor_Kinase"/>
</dbReference>
<dbReference type="InterPro" id="IPR042095">
    <property type="entry name" value="SUMF_sf"/>
</dbReference>
<feature type="chain" id="PRO_5047542280" evidence="1">
    <location>
        <begin position="20"/>
        <end position="353"/>
    </location>
</feature>
<organism evidence="3 4">
    <name type="scientific">Aquirufa avitistagni</name>
    <dbReference type="NCBI Taxonomy" id="3104728"/>
    <lineage>
        <taxon>Bacteria</taxon>
        <taxon>Pseudomonadati</taxon>
        <taxon>Bacteroidota</taxon>
        <taxon>Cytophagia</taxon>
        <taxon>Cytophagales</taxon>
        <taxon>Flectobacillaceae</taxon>
        <taxon>Aquirufa</taxon>
    </lineage>
</organism>
<dbReference type="EMBL" id="JBBKXZ010000002">
    <property type="protein sequence ID" value="MFD3394403.1"/>
    <property type="molecule type" value="Genomic_DNA"/>
</dbReference>
<accession>A0ABW6DEP7</accession>
<dbReference type="Proteomes" id="UP001598138">
    <property type="component" value="Unassembled WGS sequence"/>
</dbReference>
<reference evidence="3 4" key="1">
    <citation type="submission" date="2024-03" db="EMBL/GenBank/DDBJ databases">
        <title>Aquirufa genome sequencing.</title>
        <authorList>
            <person name="Pitt A."/>
            <person name="Hahn M.W."/>
        </authorList>
    </citation>
    <scope>NUCLEOTIDE SEQUENCE [LARGE SCALE GENOMIC DNA]</scope>
    <source>
        <strain evidence="3 4">OSTEICH-129V</strain>
    </source>
</reference>
<gene>
    <name evidence="3" type="ORF">U0R10_07215</name>
</gene>
<evidence type="ECO:0000259" key="2">
    <source>
        <dbReference type="Pfam" id="PF03781"/>
    </source>
</evidence>